<protein>
    <submittedName>
        <fullName evidence="1">Uncharacterized protein</fullName>
    </submittedName>
</protein>
<dbReference type="Proteomes" id="UP001285441">
    <property type="component" value="Unassembled WGS sequence"/>
</dbReference>
<gene>
    <name evidence="1" type="ORF">B0H63DRAFT_251133</name>
</gene>
<reference evidence="1" key="2">
    <citation type="submission" date="2023-06" db="EMBL/GenBank/DDBJ databases">
        <authorList>
            <consortium name="Lawrence Berkeley National Laboratory"/>
            <person name="Haridas S."/>
            <person name="Hensen N."/>
            <person name="Bonometti L."/>
            <person name="Westerberg I."/>
            <person name="Brannstrom I.O."/>
            <person name="Guillou S."/>
            <person name="Cros-Aarteil S."/>
            <person name="Calhoun S."/>
            <person name="Kuo A."/>
            <person name="Mondo S."/>
            <person name="Pangilinan J."/>
            <person name="Riley R."/>
            <person name="LaButti K."/>
            <person name="Andreopoulos B."/>
            <person name="Lipzen A."/>
            <person name="Chen C."/>
            <person name="Yanf M."/>
            <person name="Daum C."/>
            <person name="Ng V."/>
            <person name="Clum A."/>
            <person name="Steindorff A."/>
            <person name="Ohm R."/>
            <person name="Martin F."/>
            <person name="Silar P."/>
            <person name="Natvig D."/>
            <person name="Lalanne C."/>
            <person name="Gautier V."/>
            <person name="Ament-velasquez S.L."/>
            <person name="Kruys A."/>
            <person name="Hutchinson M.I."/>
            <person name="Powell A.J."/>
            <person name="Barry K."/>
            <person name="Miller A.N."/>
            <person name="Grigoriev I.V."/>
            <person name="Debuchy R."/>
            <person name="Gladieux P."/>
            <person name="Thoren M.H."/>
            <person name="Johannesson H."/>
        </authorList>
    </citation>
    <scope>NUCLEOTIDE SEQUENCE</scope>
    <source>
        <strain evidence="1">CBS 232.78</strain>
    </source>
</reference>
<evidence type="ECO:0000313" key="2">
    <source>
        <dbReference type="Proteomes" id="UP001285441"/>
    </source>
</evidence>
<dbReference type="EMBL" id="JAULSW010000006">
    <property type="protein sequence ID" value="KAK3378562.1"/>
    <property type="molecule type" value="Genomic_DNA"/>
</dbReference>
<organism evidence="1 2">
    <name type="scientific">Podospora didyma</name>
    <dbReference type="NCBI Taxonomy" id="330526"/>
    <lineage>
        <taxon>Eukaryota</taxon>
        <taxon>Fungi</taxon>
        <taxon>Dikarya</taxon>
        <taxon>Ascomycota</taxon>
        <taxon>Pezizomycotina</taxon>
        <taxon>Sordariomycetes</taxon>
        <taxon>Sordariomycetidae</taxon>
        <taxon>Sordariales</taxon>
        <taxon>Podosporaceae</taxon>
        <taxon>Podospora</taxon>
    </lineage>
</organism>
<evidence type="ECO:0000313" key="1">
    <source>
        <dbReference type="EMBL" id="KAK3378562.1"/>
    </source>
</evidence>
<comment type="caution">
    <text evidence="1">The sequence shown here is derived from an EMBL/GenBank/DDBJ whole genome shotgun (WGS) entry which is preliminary data.</text>
</comment>
<sequence length="141" mass="15002">MPLLAGSVPIVVLCKSLEVCAARGINNRVRNRSSAVSTAGSAQYTGDIRDDTLSNFPSSGCKEKEVPGGQMGWAMVVARRHLNFDDSKNDPGLLVSWEEVDFGVAVLFLARHGLPAALLTSPCVLGLCPQEQAFGLRRGSC</sequence>
<reference evidence="1" key="1">
    <citation type="journal article" date="2023" name="Mol. Phylogenet. Evol.">
        <title>Genome-scale phylogeny and comparative genomics of the fungal order Sordariales.</title>
        <authorList>
            <person name="Hensen N."/>
            <person name="Bonometti L."/>
            <person name="Westerberg I."/>
            <person name="Brannstrom I.O."/>
            <person name="Guillou S."/>
            <person name="Cros-Aarteil S."/>
            <person name="Calhoun S."/>
            <person name="Haridas S."/>
            <person name="Kuo A."/>
            <person name="Mondo S."/>
            <person name="Pangilinan J."/>
            <person name="Riley R."/>
            <person name="LaButti K."/>
            <person name="Andreopoulos B."/>
            <person name="Lipzen A."/>
            <person name="Chen C."/>
            <person name="Yan M."/>
            <person name="Daum C."/>
            <person name="Ng V."/>
            <person name="Clum A."/>
            <person name="Steindorff A."/>
            <person name="Ohm R.A."/>
            <person name="Martin F."/>
            <person name="Silar P."/>
            <person name="Natvig D.O."/>
            <person name="Lalanne C."/>
            <person name="Gautier V."/>
            <person name="Ament-Velasquez S.L."/>
            <person name="Kruys A."/>
            <person name="Hutchinson M.I."/>
            <person name="Powell A.J."/>
            <person name="Barry K."/>
            <person name="Miller A.N."/>
            <person name="Grigoriev I.V."/>
            <person name="Debuchy R."/>
            <person name="Gladieux P."/>
            <person name="Hiltunen Thoren M."/>
            <person name="Johannesson H."/>
        </authorList>
    </citation>
    <scope>NUCLEOTIDE SEQUENCE</scope>
    <source>
        <strain evidence="1">CBS 232.78</strain>
    </source>
</reference>
<dbReference type="AlphaFoldDB" id="A0AAE0KLW0"/>
<keyword evidence="2" id="KW-1185">Reference proteome</keyword>
<name>A0AAE0KLW0_9PEZI</name>
<accession>A0AAE0KLW0</accession>
<proteinExistence type="predicted"/>